<dbReference type="PANTHER" id="PTHR37459:SF1">
    <property type="entry name" value="CRISPR-ASSOCIATED PROTEIN CAS7_CST2_DEVR"/>
    <property type="match status" value="1"/>
</dbReference>
<gene>
    <name evidence="4" type="ORF">B9Q02_10955</name>
</gene>
<evidence type="ECO:0000256" key="1">
    <source>
        <dbReference type="ARBA" id="ARBA00023118"/>
    </source>
</evidence>
<name>A0A2R6A9J3_9ARCH</name>
<dbReference type="Proteomes" id="UP000240569">
    <property type="component" value="Unassembled WGS sequence"/>
</dbReference>
<accession>A0A2R6A9J3</accession>
<reference evidence="4 5" key="1">
    <citation type="submission" date="2017-04" db="EMBL/GenBank/DDBJ databases">
        <title>Novel microbial lineages endemic to geothermal iron-oxide mats fill important gaps in the evolutionary history of Archaea.</title>
        <authorList>
            <person name="Jay Z.J."/>
            <person name="Beam J.P."/>
            <person name="Dlakic M."/>
            <person name="Rusch D.B."/>
            <person name="Kozubal M.A."/>
            <person name="Inskeep W.P."/>
        </authorList>
    </citation>
    <scope>NUCLEOTIDE SEQUENCE [LARGE SCALE GENOMIC DNA]</scope>
    <source>
        <strain evidence="4">BE_D</strain>
    </source>
</reference>
<dbReference type="EMBL" id="NEXD01000118">
    <property type="protein sequence ID" value="PSN83056.1"/>
    <property type="molecule type" value="Genomic_DNA"/>
</dbReference>
<dbReference type="GO" id="GO:0051607">
    <property type="term" value="P:defense response to virus"/>
    <property type="evidence" value="ECO:0007669"/>
    <property type="project" value="UniProtKB-KW"/>
</dbReference>
<dbReference type="Pfam" id="PF01905">
    <property type="entry name" value="DevR"/>
    <property type="match status" value="1"/>
</dbReference>
<dbReference type="PANTHER" id="PTHR37459">
    <property type="match status" value="1"/>
</dbReference>
<comment type="function">
    <text evidence="2">CRISPR (clustered regularly interspaced short palindromic repeat) is an adaptive immune system that provides protection against mobile genetic elements (viruses, transposable elements and conjugative plasmids). CRISPR clusters contain spacers, sequences complementary to antecedent mobile elements, and target invading nucleic acids. CRISPR clusters are transcribed and processed into CRISPR RNA (crRNA).</text>
</comment>
<organism evidence="4 5">
    <name type="scientific">Candidatus Marsarchaeota G1 archaeon BE_D</name>
    <dbReference type="NCBI Taxonomy" id="1978156"/>
    <lineage>
        <taxon>Archaea</taxon>
        <taxon>Candidatus Marsarchaeota</taxon>
        <taxon>Candidatus Marsarchaeota group 1</taxon>
    </lineage>
</organism>
<keyword evidence="1" id="KW-0051">Antiviral defense</keyword>
<comment type="caution">
    <text evidence="4">The sequence shown here is derived from an EMBL/GenBank/DDBJ whole genome shotgun (WGS) entry which is preliminary data.</text>
</comment>
<protein>
    <submittedName>
        <fullName evidence="4">Type I-A CRISPR-associated protein Cas7/Csa2</fullName>
    </submittedName>
</protein>
<dbReference type="AlphaFoldDB" id="A0A2R6A9J3"/>
<feature type="coiled-coil region" evidence="3">
    <location>
        <begin position="195"/>
        <end position="229"/>
    </location>
</feature>
<dbReference type="NCBIfam" id="TIGR01875">
    <property type="entry name" value="cas_MJ0381"/>
    <property type="match status" value="1"/>
</dbReference>
<evidence type="ECO:0000256" key="3">
    <source>
        <dbReference type="SAM" id="Coils"/>
    </source>
</evidence>
<proteinExistence type="predicted"/>
<evidence type="ECO:0000256" key="2">
    <source>
        <dbReference type="ARBA" id="ARBA00025626"/>
    </source>
</evidence>
<dbReference type="InterPro" id="IPR010154">
    <property type="entry name" value="CRISPR-assoc_Cas7/Cst2/DevR"/>
</dbReference>
<keyword evidence="3" id="KW-0175">Coiled coil</keyword>
<dbReference type="InterPro" id="IPR002764">
    <property type="entry name" value="Cas7/Cst2/DevR_sub_I-a/Apern"/>
</dbReference>
<evidence type="ECO:0000313" key="4">
    <source>
        <dbReference type="EMBL" id="PSN83056.1"/>
    </source>
</evidence>
<sequence length="349" mass="38916">MVFIKISGRFQAQVSTLTGSGSIGNYNTHALAQVVQNGKVYEVPVLTGNSFKHWHSYYLASVYQDMGGTMLNDLSKAGIGLRGYTVDSTFSNLIPPNSESEAILDLCNDIHGFLIPNTQIKRDSLVKFSFAIPILDDVNLETASRFAVTHNRVVPPNVKEAGQGSQMMVFKQEYSTASYGFSVSVNLAWVLKPLFEEEEKLLEAYKGYLEKEKNEIEKELINEKKLRIKSAVLALLNLISGFGSKQARALPIERIEEIIVVISNRQIPNAVNGAYPDYFNKSIDQIKAFTLNVRNTSTDVYCYGIKAQSDEAEKNDIKSSFKINTVNDLSTMFDNLLKRIDELLKTKGG</sequence>
<evidence type="ECO:0000313" key="5">
    <source>
        <dbReference type="Proteomes" id="UP000240569"/>
    </source>
</evidence>
<dbReference type="InterPro" id="IPR052681">
    <property type="entry name" value="CRISPR-Cas7/Cst2/DevR"/>
</dbReference>
<dbReference type="NCBIfam" id="TIGR02583">
    <property type="entry name" value="DevR_archaea"/>
    <property type="match status" value="1"/>
</dbReference>